<keyword evidence="1" id="KW-0472">Membrane</keyword>
<feature type="transmembrane region" description="Helical" evidence="1">
    <location>
        <begin position="62"/>
        <end position="82"/>
    </location>
</feature>
<gene>
    <name evidence="2" type="ORF">CEURO_LOCUS13714</name>
</gene>
<proteinExistence type="predicted"/>
<evidence type="ECO:0000313" key="3">
    <source>
        <dbReference type="Proteomes" id="UP001152484"/>
    </source>
</evidence>
<keyword evidence="1" id="KW-0812">Transmembrane</keyword>
<dbReference type="OrthoDB" id="10466378at2759"/>
<dbReference type="AlphaFoldDB" id="A0A9P0ZFK6"/>
<keyword evidence="3" id="KW-1185">Reference proteome</keyword>
<feature type="transmembrane region" description="Helical" evidence="1">
    <location>
        <begin position="102"/>
        <end position="119"/>
    </location>
</feature>
<dbReference type="Proteomes" id="UP001152484">
    <property type="component" value="Unassembled WGS sequence"/>
</dbReference>
<sequence length="131" mass="14784">MSVLSWICRGLRSPVTFQCFASGGGLVRVKEDEEVLIRPPPETPPWTNCATRVLKTISTFDLAWLCSYFDFYVVLLVMYIYFCQTLALSWGGERFTLTTLGLFRPITGSASHIALFWVINSKSGSRFGGWK</sequence>
<evidence type="ECO:0000256" key="1">
    <source>
        <dbReference type="SAM" id="Phobius"/>
    </source>
</evidence>
<name>A0A9P0ZFK6_CUSEU</name>
<protein>
    <submittedName>
        <fullName evidence="2">Uncharacterized protein</fullName>
    </submittedName>
</protein>
<evidence type="ECO:0000313" key="2">
    <source>
        <dbReference type="EMBL" id="CAH9097160.1"/>
    </source>
</evidence>
<organism evidence="2 3">
    <name type="scientific">Cuscuta europaea</name>
    <name type="common">European dodder</name>
    <dbReference type="NCBI Taxonomy" id="41803"/>
    <lineage>
        <taxon>Eukaryota</taxon>
        <taxon>Viridiplantae</taxon>
        <taxon>Streptophyta</taxon>
        <taxon>Embryophyta</taxon>
        <taxon>Tracheophyta</taxon>
        <taxon>Spermatophyta</taxon>
        <taxon>Magnoliopsida</taxon>
        <taxon>eudicotyledons</taxon>
        <taxon>Gunneridae</taxon>
        <taxon>Pentapetalae</taxon>
        <taxon>asterids</taxon>
        <taxon>lamiids</taxon>
        <taxon>Solanales</taxon>
        <taxon>Convolvulaceae</taxon>
        <taxon>Cuscuteae</taxon>
        <taxon>Cuscuta</taxon>
        <taxon>Cuscuta subgen. Cuscuta</taxon>
    </lineage>
</organism>
<comment type="caution">
    <text evidence="2">The sequence shown here is derived from an EMBL/GenBank/DDBJ whole genome shotgun (WGS) entry which is preliminary data.</text>
</comment>
<reference evidence="2" key="1">
    <citation type="submission" date="2022-07" db="EMBL/GenBank/DDBJ databases">
        <authorList>
            <person name="Macas J."/>
            <person name="Novak P."/>
            <person name="Neumann P."/>
        </authorList>
    </citation>
    <scope>NUCLEOTIDE SEQUENCE</scope>
</reference>
<dbReference type="EMBL" id="CAMAPE010000035">
    <property type="protein sequence ID" value="CAH9097160.1"/>
    <property type="molecule type" value="Genomic_DNA"/>
</dbReference>
<keyword evidence="1" id="KW-1133">Transmembrane helix</keyword>
<accession>A0A9P0ZFK6</accession>